<feature type="domain" description="YbaK/aminoacyl-tRNA synthetase-associated" evidence="1">
    <location>
        <begin position="44"/>
        <end position="161"/>
    </location>
</feature>
<comment type="caution">
    <text evidence="2">The sequence shown here is derived from an EMBL/GenBank/DDBJ whole genome shotgun (WGS) entry which is preliminary data.</text>
</comment>
<dbReference type="PATRIC" id="fig|1618986.3.peg.575"/>
<keyword evidence="2" id="KW-0436">Ligase</keyword>
<dbReference type="InterPro" id="IPR007214">
    <property type="entry name" value="YbaK/aa-tRNA-synth-assoc-dom"/>
</dbReference>
<evidence type="ECO:0000259" key="1">
    <source>
        <dbReference type="Pfam" id="PF04073"/>
    </source>
</evidence>
<dbReference type="GO" id="GO:0004812">
    <property type="term" value="F:aminoacyl-tRNA ligase activity"/>
    <property type="evidence" value="ECO:0007669"/>
    <property type="project" value="UniProtKB-KW"/>
</dbReference>
<keyword evidence="2" id="KW-0030">Aminoacyl-tRNA synthetase</keyword>
<dbReference type="PANTHER" id="PTHR30411">
    <property type="entry name" value="CYTOPLASMIC PROTEIN"/>
    <property type="match status" value="1"/>
</dbReference>
<proteinExistence type="predicted"/>
<protein>
    <submittedName>
        <fullName evidence="2">YbaK/prolyl-tRNA synthetase associated region</fullName>
    </submittedName>
</protein>
<sequence>MEMGLGDLEIKPWGDRTDLLADPVAKMLARLVGADNVGVTQIDPEVSDTTAFCERYGTRPDQAANCIVLEAKRGDRTWFAACVVLAHTQADVNGLVRRTLDARHVSFAPMEQAVSITGMEYGAITPVGLPQDWVILVDKRVVDTPHIILGSGLRTSKLALPGSFLASLLNVQVVEGLAKERTSSG</sequence>
<dbReference type="Gene3D" id="3.90.960.10">
    <property type="entry name" value="YbaK/aminoacyl-tRNA synthetase-associated domain"/>
    <property type="match status" value="1"/>
</dbReference>
<gene>
    <name evidence="2" type="ORF">UY82_C0052G0006</name>
</gene>
<dbReference type="GO" id="GO:0002161">
    <property type="term" value="F:aminoacyl-tRNA deacylase activity"/>
    <property type="evidence" value="ECO:0007669"/>
    <property type="project" value="InterPro"/>
</dbReference>
<reference evidence="2 3" key="1">
    <citation type="journal article" date="2015" name="Nature">
        <title>rRNA introns, odd ribosomes, and small enigmatic genomes across a large radiation of phyla.</title>
        <authorList>
            <person name="Brown C.T."/>
            <person name="Hug L.A."/>
            <person name="Thomas B.C."/>
            <person name="Sharon I."/>
            <person name="Castelle C.J."/>
            <person name="Singh A."/>
            <person name="Wilkins M.J."/>
            <person name="Williams K.H."/>
            <person name="Banfield J.F."/>
        </authorList>
    </citation>
    <scope>NUCLEOTIDE SEQUENCE [LARGE SCALE GENOMIC DNA]</scope>
</reference>
<name>A0A0G1XVQ5_9BACT</name>
<dbReference type="PANTHER" id="PTHR30411:SF1">
    <property type="entry name" value="CYTOPLASMIC PROTEIN"/>
    <property type="match status" value="1"/>
</dbReference>
<evidence type="ECO:0000313" key="2">
    <source>
        <dbReference type="EMBL" id="KKW35056.1"/>
    </source>
</evidence>
<dbReference type="Proteomes" id="UP000033865">
    <property type="component" value="Unassembled WGS sequence"/>
</dbReference>
<evidence type="ECO:0000313" key="3">
    <source>
        <dbReference type="Proteomes" id="UP000033865"/>
    </source>
</evidence>
<accession>A0A0G1XVQ5</accession>
<dbReference type="SUPFAM" id="SSF55826">
    <property type="entry name" value="YbaK/ProRS associated domain"/>
    <property type="match status" value="1"/>
</dbReference>
<dbReference type="Pfam" id="PF04073">
    <property type="entry name" value="tRNA_edit"/>
    <property type="match status" value="1"/>
</dbReference>
<dbReference type="InterPro" id="IPR036754">
    <property type="entry name" value="YbaK/aa-tRNA-synt-asso_dom_sf"/>
</dbReference>
<dbReference type="AlphaFoldDB" id="A0A0G1XVQ5"/>
<organism evidence="2 3">
    <name type="scientific">Candidatus Uhrbacteria bacterium GW2011_GWC2_53_7</name>
    <dbReference type="NCBI Taxonomy" id="1618986"/>
    <lineage>
        <taxon>Bacteria</taxon>
        <taxon>Candidatus Uhriibacteriota</taxon>
    </lineage>
</organism>
<dbReference type="EMBL" id="LCRN01000052">
    <property type="protein sequence ID" value="KKW35056.1"/>
    <property type="molecule type" value="Genomic_DNA"/>
</dbReference>